<organism evidence="2">
    <name type="scientific">Ixodes ricinus</name>
    <name type="common">Common tick</name>
    <name type="synonym">Acarus ricinus</name>
    <dbReference type="NCBI Taxonomy" id="34613"/>
    <lineage>
        <taxon>Eukaryota</taxon>
        <taxon>Metazoa</taxon>
        <taxon>Ecdysozoa</taxon>
        <taxon>Arthropoda</taxon>
        <taxon>Chelicerata</taxon>
        <taxon>Arachnida</taxon>
        <taxon>Acari</taxon>
        <taxon>Parasitiformes</taxon>
        <taxon>Ixodida</taxon>
        <taxon>Ixodoidea</taxon>
        <taxon>Ixodidae</taxon>
        <taxon>Ixodinae</taxon>
        <taxon>Ixodes</taxon>
    </lineage>
</organism>
<dbReference type="EMBL" id="GEFM01000183">
    <property type="protein sequence ID" value="JAP75613.1"/>
    <property type="molecule type" value="mRNA"/>
</dbReference>
<dbReference type="InterPro" id="IPR040391">
    <property type="entry name" value="BEND5"/>
</dbReference>
<dbReference type="AlphaFoldDB" id="A0A131Y7Y3"/>
<dbReference type="GO" id="GO:0045892">
    <property type="term" value="P:negative regulation of DNA-templated transcription"/>
    <property type="evidence" value="ECO:0007669"/>
    <property type="project" value="InterPro"/>
</dbReference>
<evidence type="ECO:0000256" key="1">
    <source>
        <dbReference type="SAM" id="MobiDB-lite"/>
    </source>
</evidence>
<protein>
    <submittedName>
        <fullName evidence="2">Putative signal recognition particle protein</fullName>
    </submittedName>
</protein>
<feature type="non-terminal residue" evidence="2">
    <location>
        <position position="470"/>
    </location>
</feature>
<feature type="region of interest" description="Disordered" evidence="1">
    <location>
        <begin position="83"/>
        <end position="112"/>
    </location>
</feature>
<proteinExistence type="evidence at transcript level"/>
<feature type="compositionally biased region" description="Basic and acidic residues" evidence="1">
    <location>
        <begin position="94"/>
        <end position="112"/>
    </location>
</feature>
<evidence type="ECO:0000313" key="2">
    <source>
        <dbReference type="EMBL" id="JAP75613.1"/>
    </source>
</evidence>
<sequence>MHAYVKFTDGFHLILPTSLIRKCSPRDDEDFDATRIYEAYWVSDCGEEEDYYNAKVILLGDSVDGLLKKMQAKRYPIPRIVGGSAKPVQQARKHLQDSHKEKKRKQEGAKKARLESIANNFKKMQKSKETGAASHYQDSMVTVDFLEEKDRLIKKLKKDLADEKSHSRRLAMALATKIEVASGESWDRPSTSKEGLPSSESPSVNYSELQNRASSPVRCVPQDAVALPSTSYTGRPSTKRMEELRVQKLADHAAVPLVEQQLANEVLPDAEDGIVLPEFAALPPVAGILQVDQQMDAHDQIGLPVRAALQPVAGALRVDQQMGLLLPVPALPGACPAPLVIADEGGMVHFGNDIRVPKTKLDDLVERLPEKRFVKDLCRSIYTHEEMCMRSVTGAPCRSLLKNGATGKLPVTPAKLAALASGLMYYERKRTPVARQREAPALHAFVRKLLTSFLPDNARLGQRNRAPQPP</sequence>
<feature type="region of interest" description="Disordered" evidence="1">
    <location>
        <begin position="182"/>
        <end position="217"/>
    </location>
</feature>
<dbReference type="GO" id="GO:0003677">
    <property type="term" value="F:DNA binding"/>
    <property type="evidence" value="ECO:0007669"/>
    <property type="project" value="InterPro"/>
</dbReference>
<dbReference type="PANTHER" id="PTHR14628:SF1">
    <property type="entry name" value="BEN DOMAIN-CONTAINING PROTEIN 5"/>
    <property type="match status" value="1"/>
</dbReference>
<feature type="compositionally biased region" description="Polar residues" evidence="1">
    <location>
        <begin position="192"/>
        <end position="214"/>
    </location>
</feature>
<dbReference type="Gene3D" id="1.10.10.2590">
    <property type="entry name" value="BEN domain"/>
    <property type="match status" value="1"/>
</dbReference>
<reference evidence="2" key="1">
    <citation type="submission" date="2016-02" db="EMBL/GenBank/DDBJ databases">
        <title>RNAseq analyses of the midgut from blood- or serum-fed Ixodes ricinus ticks.</title>
        <authorList>
            <person name="Perner J."/>
            <person name="Provaznik J."/>
            <person name="Schrenkova J."/>
            <person name="Urbanova V."/>
            <person name="Ribeiro J.M."/>
            <person name="Kopacek P."/>
        </authorList>
    </citation>
    <scope>NUCLEOTIDE SEQUENCE</scope>
    <source>
        <tissue evidence="2">Gut</tissue>
    </source>
</reference>
<dbReference type="PANTHER" id="PTHR14628">
    <property type="entry name" value="BEN DOMAIN-CONTAINING PROTEIN 5"/>
    <property type="match status" value="1"/>
</dbReference>
<name>A0A131Y7Y3_IXORI</name>
<accession>A0A131Y7Y3</accession>